<comment type="caution">
    <text evidence="3">The sequence shown here is derived from an EMBL/GenBank/DDBJ whole genome shotgun (WGS) entry which is preliminary data.</text>
</comment>
<dbReference type="AlphaFoldDB" id="A0A7J3JPB6"/>
<dbReference type="InterPro" id="IPR002934">
    <property type="entry name" value="Polymerase_NTP_transf_dom"/>
</dbReference>
<reference evidence="3" key="1">
    <citation type="journal article" date="2020" name="mSystems">
        <title>Genome- and Community-Level Interaction Insights into Carbon Utilization and Element Cycling Functions of Hydrothermarchaeota in Hydrothermal Sediment.</title>
        <authorList>
            <person name="Zhou Z."/>
            <person name="Liu Y."/>
            <person name="Xu W."/>
            <person name="Pan J."/>
            <person name="Luo Z.H."/>
            <person name="Li M."/>
        </authorList>
    </citation>
    <scope>NUCLEOTIDE SEQUENCE [LARGE SCALE GENOMIC DNA]</scope>
    <source>
        <strain evidence="2">SpSt-618</strain>
        <strain evidence="3">SpSt-657</strain>
    </source>
</reference>
<dbReference type="Gene3D" id="3.30.460.10">
    <property type="entry name" value="Beta Polymerase, domain 2"/>
    <property type="match status" value="1"/>
</dbReference>
<name>A0A7J3JPB6_9CREN</name>
<dbReference type="SUPFAM" id="SSF81301">
    <property type="entry name" value="Nucleotidyltransferase"/>
    <property type="match status" value="1"/>
</dbReference>
<proteinExistence type="predicted"/>
<evidence type="ECO:0000313" key="2">
    <source>
        <dbReference type="EMBL" id="HGN36849.1"/>
    </source>
</evidence>
<sequence>MDAQMPAGFVREVHYDRRRWNVFMEKRRKALKILLDLKSCGILEAFAHGSIARGDVDEDSDVDISLLNSYPSSILRYCLERNGYNVYSLSILQATPKHTPKIYIYLNALEELCISNPLARLDPIEMEYYRFSGMVDLNDIMANIRVVGVNKRLMFIEPTEFGHREFPVIGNEGYVAKRLGISLGTVIDRVEALSKRIEDGHTGLFIKIELPDFEHLEPTIEKLCIENSLFRRRVIKHGLCI</sequence>
<protein>
    <submittedName>
        <fullName evidence="3">DNA polymerase subunit beta</fullName>
    </submittedName>
</protein>
<dbReference type="PIRSF" id="PIRSF005928">
    <property type="entry name" value="Nucleotidltrnsf"/>
    <property type="match status" value="1"/>
</dbReference>
<dbReference type="EMBL" id="DTAI01000135">
    <property type="protein sequence ID" value="HGN36849.1"/>
    <property type="molecule type" value="Genomic_DNA"/>
</dbReference>
<evidence type="ECO:0000313" key="3">
    <source>
        <dbReference type="EMBL" id="HGQ17607.1"/>
    </source>
</evidence>
<dbReference type="Pfam" id="PF01909">
    <property type="entry name" value="NTP_transf_2"/>
    <property type="match status" value="1"/>
</dbReference>
<dbReference type="GO" id="GO:0016779">
    <property type="term" value="F:nucleotidyltransferase activity"/>
    <property type="evidence" value="ECO:0007669"/>
    <property type="project" value="InterPro"/>
</dbReference>
<dbReference type="CDD" id="cd05403">
    <property type="entry name" value="NT_KNTase_like"/>
    <property type="match status" value="1"/>
</dbReference>
<organism evidence="3">
    <name type="scientific">Ignisphaera aggregans</name>
    <dbReference type="NCBI Taxonomy" id="334771"/>
    <lineage>
        <taxon>Archaea</taxon>
        <taxon>Thermoproteota</taxon>
        <taxon>Thermoprotei</taxon>
        <taxon>Desulfurococcales</taxon>
        <taxon>Desulfurococcaceae</taxon>
        <taxon>Ignisphaera</taxon>
    </lineage>
</organism>
<feature type="domain" description="Polymerase nucleotidyl transferase" evidence="1">
    <location>
        <begin position="28"/>
        <end position="64"/>
    </location>
</feature>
<dbReference type="InterPro" id="IPR043519">
    <property type="entry name" value="NT_sf"/>
</dbReference>
<dbReference type="InterPro" id="IPR009185">
    <property type="entry name" value="Nucleotidl_trans"/>
</dbReference>
<accession>A0A7J3JPB6</accession>
<gene>
    <name evidence="2" type="ORF">ENT87_04815</name>
    <name evidence="3" type="ORF">ENU30_01300</name>
</gene>
<dbReference type="EMBL" id="DTBZ01000035">
    <property type="protein sequence ID" value="HGQ17607.1"/>
    <property type="molecule type" value="Genomic_DNA"/>
</dbReference>
<evidence type="ECO:0000259" key="1">
    <source>
        <dbReference type="Pfam" id="PF01909"/>
    </source>
</evidence>